<comment type="similarity">
    <text evidence="1">Belongs to the short-chain dehydrogenases/reductases (SDR) family.</text>
</comment>
<evidence type="ECO:0000256" key="2">
    <source>
        <dbReference type="ARBA" id="ARBA00023002"/>
    </source>
</evidence>
<dbReference type="Pfam" id="PF13561">
    <property type="entry name" value="adh_short_C2"/>
    <property type="match status" value="1"/>
</dbReference>
<gene>
    <name evidence="4" type="ORF">AWB64_02627</name>
</gene>
<dbReference type="EMBL" id="FCOC02000006">
    <property type="protein sequence ID" value="SAL30080.1"/>
    <property type="molecule type" value="Genomic_DNA"/>
</dbReference>
<evidence type="ECO:0000256" key="1">
    <source>
        <dbReference type="ARBA" id="ARBA00006484"/>
    </source>
</evidence>
<dbReference type="PANTHER" id="PTHR43639">
    <property type="entry name" value="OXIDOREDUCTASE, SHORT-CHAIN DEHYDROGENASE/REDUCTASE FAMILY (AFU_ORTHOLOGUE AFUA_5G02870)"/>
    <property type="match status" value="1"/>
</dbReference>
<dbReference type="FunFam" id="3.40.50.720:FF:000084">
    <property type="entry name" value="Short-chain dehydrogenase reductase"/>
    <property type="match status" value="1"/>
</dbReference>
<evidence type="ECO:0000259" key="3">
    <source>
        <dbReference type="SMART" id="SM00822"/>
    </source>
</evidence>
<evidence type="ECO:0000313" key="4">
    <source>
        <dbReference type="EMBL" id="SAL30080.1"/>
    </source>
</evidence>
<accession>A0A158GFA8</accession>
<dbReference type="Gene3D" id="3.40.50.720">
    <property type="entry name" value="NAD(P)-binding Rossmann-like Domain"/>
    <property type="match status" value="1"/>
</dbReference>
<dbReference type="RefSeq" id="WP_063493210.1">
    <property type="nucleotide sequence ID" value="NZ_FCOC02000006.1"/>
</dbReference>
<feature type="domain" description="Ketoreductase" evidence="3">
    <location>
        <begin position="19"/>
        <end position="199"/>
    </location>
</feature>
<dbReference type="PRINTS" id="PR00080">
    <property type="entry name" value="SDRFAMILY"/>
</dbReference>
<reference evidence="4 5" key="1">
    <citation type="submission" date="2016-01" db="EMBL/GenBank/DDBJ databases">
        <authorList>
            <person name="Oliw E.H."/>
        </authorList>
    </citation>
    <scope>NUCLEOTIDE SEQUENCE [LARGE SCALE GENOMIC DNA]</scope>
    <source>
        <strain evidence="4">LMG 22029</strain>
    </source>
</reference>
<dbReference type="InterPro" id="IPR020904">
    <property type="entry name" value="Sc_DH/Rdtase_CS"/>
</dbReference>
<keyword evidence="2" id="KW-0560">Oxidoreductase</keyword>
<dbReference type="PROSITE" id="PS00061">
    <property type="entry name" value="ADH_SHORT"/>
    <property type="match status" value="1"/>
</dbReference>
<dbReference type="PRINTS" id="PR00081">
    <property type="entry name" value="GDHRDH"/>
</dbReference>
<name>A0A158GFA8_CABSO</name>
<protein>
    <submittedName>
        <fullName evidence="4">3-ketoacyl-ACP reductase</fullName>
    </submittedName>
</protein>
<sequence>MTTRISENPTMQQFRIDQRVALVTGAGRGIGAAIAQALADAGAEIVLVARTRGQLEEVAAQITSRGGRAHVQVCDVTDSAAIRALIDALPALDILVNNAGTNIPEPFVDVSDEHLDVVLNLNVKAYFVVAQAAVKRMLRDEGRSARGGAVINISSQMGHIGSPNRTAYCMTKHAVEGLTKAMAIELAPERIRVNSIGPTFVDTALVRSIVDTPEKREFLVSKIPLGHMADVRDIAAAAVYLASPAAAMVTGASLLVDGGWTAQ</sequence>
<dbReference type="CDD" id="cd05233">
    <property type="entry name" value="SDR_c"/>
    <property type="match status" value="1"/>
</dbReference>
<proteinExistence type="inferred from homology"/>
<dbReference type="SUPFAM" id="SSF51735">
    <property type="entry name" value="NAD(P)-binding Rossmann-fold domains"/>
    <property type="match status" value="1"/>
</dbReference>
<dbReference type="InterPro" id="IPR036291">
    <property type="entry name" value="NAD(P)-bd_dom_sf"/>
</dbReference>
<dbReference type="NCBIfam" id="NF005559">
    <property type="entry name" value="PRK07231.1"/>
    <property type="match status" value="1"/>
</dbReference>
<dbReference type="GO" id="GO:0016491">
    <property type="term" value="F:oxidoreductase activity"/>
    <property type="evidence" value="ECO:0007669"/>
    <property type="project" value="UniProtKB-KW"/>
</dbReference>
<dbReference type="PANTHER" id="PTHR43639:SF1">
    <property type="entry name" value="SHORT-CHAIN DEHYDROGENASE_REDUCTASE FAMILY PROTEIN"/>
    <property type="match status" value="1"/>
</dbReference>
<dbReference type="AlphaFoldDB" id="A0A158GFA8"/>
<dbReference type="Proteomes" id="UP000054893">
    <property type="component" value="Unassembled WGS sequence"/>
</dbReference>
<evidence type="ECO:0000313" key="5">
    <source>
        <dbReference type="Proteomes" id="UP000054893"/>
    </source>
</evidence>
<dbReference type="InterPro" id="IPR057326">
    <property type="entry name" value="KR_dom"/>
</dbReference>
<dbReference type="InterPro" id="IPR002347">
    <property type="entry name" value="SDR_fam"/>
</dbReference>
<organism evidence="4 5">
    <name type="scientific">Caballeronia sordidicola</name>
    <name type="common">Burkholderia sordidicola</name>
    <dbReference type="NCBI Taxonomy" id="196367"/>
    <lineage>
        <taxon>Bacteria</taxon>
        <taxon>Pseudomonadati</taxon>
        <taxon>Pseudomonadota</taxon>
        <taxon>Betaproteobacteria</taxon>
        <taxon>Burkholderiales</taxon>
        <taxon>Burkholderiaceae</taxon>
        <taxon>Caballeronia</taxon>
    </lineage>
</organism>
<dbReference type="SMART" id="SM00822">
    <property type="entry name" value="PKS_KR"/>
    <property type="match status" value="1"/>
</dbReference>